<keyword evidence="1" id="KW-0472">Membrane</keyword>
<evidence type="ECO:0000256" key="1">
    <source>
        <dbReference type="SAM" id="Phobius"/>
    </source>
</evidence>
<dbReference type="EMBL" id="SNRW01001064">
    <property type="protein sequence ID" value="KAA6397956.1"/>
    <property type="molecule type" value="Genomic_DNA"/>
</dbReference>
<protein>
    <recommendedName>
        <fullName evidence="2">TmcB/TmcC TPR repeats domain-containing protein</fullName>
    </recommendedName>
</protein>
<proteinExistence type="predicted"/>
<organism evidence="3 4">
    <name type="scientific">Streblomastix strix</name>
    <dbReference type="NCBI Taxonomy" id="222440"/>
    <lineage>
        <taxon>Eukaryota</taxon>
        <taxon>Metamonada</taxon>
        <taxon>Preaxostyla</taxon>
        <taxon>Oxymonadida</taxon>
        <taxon>Streblomastigidae</taxon>
        <taxon>Streblomastix</taxon>
    </lineage>
</organism>
<dbReference type="Proteomes" id="UP000324800">
    <property type="component" value="Unassembled WGS sequence"/>
</dbReference>
<dbReference type="AlphaFoldDB" id="A0A5J4WTS3"/>
<feature type="transmembrane region" description="Helical" evidence="1">
    <location>
        <begin position="9"/>
        <end position="27"/>
    </location>
</feature>
<dbReference type="InterPro" id="IPR057352">
    <property type="entry name" value="TPR_TmcB/C"/>
</dbReference>
<gene>
    <name evidence="3" type="ORF">EZS28_006515</name>
</gene>
<evidence type="ECO:0000259" key="2">
    <source>
        <dbReference type="Pfam" id="PF25474"/>
    </source>
</evidence>
<evidence type="ECO:0000313" key="3">
    <source>
        <dbReference type="EMBL" id="KAA6397956.1"/>
    </source>
</evidence>
<feature type="domain" description="TmcB/TmcC TPR repeats" evidence="2">
    <location>
        <begin position="133"/>
        <end position="210"/>
    </location>
</feature>
<keyword evidence="1" id="KW-1133">Transmembrane helix</keyword>
<accession>A0A5J4WTS3</accession>
<evidence type="ECO:0000313" key="4">
    <source>
        <dbReference type="Proteomes" id="UP000324800"/>
    </source>
</evidence>
<reference evidence="3 4" key="1">
    <citation type="submission" date="2019-03" db="EMBL/GenBank/DDBJ databases">
        <title>Single cell metagenomics reveals metabolic interactions within the superorganism composed of flagellate Streblomastix strix and complex community of Bacteroidetes bacteria on its surface.</title>
        <authorList>
            <person name="Treitli S.C."/>
            <person name="Kolisko M."/>
            <person name="Husnik F."/>
            <person name="Keeling P."/>
            <person name="Hampl V."/>
        </authorList>
    </citation>
    <scope>NUCLEOTIDE SEQUENCE [LARGE SCALE GENOMIC DNA]</scope>
    <source>
        <strain evidence="3">ST1C</strain>
    </source>
</reference>
<dbReference type="Pfam" id="PF25474">
    <property type="entry name" value="TPR_TmcB"/>
    <property type="match status" value="1"/>
</dbReference>
<comment type="caution">
    <text evidence="3">The sequence shown here is derived from an EMBL/GenBank/DDBJ whole genome shotgun (WGS) entry which is preliminary data.</text>
</comment>
<name>A0A5J4WTS3_9EUKA</name>
<sequence>MKRIGENQLGALCLLVAASGGIVSLILTPLNALSSMNSVGLKKFANILFYISIIVIITTFAFAGQTLVGRIGENLWVIRPVTVLRETYLLNAADMNKEVFNMKKKLIVEQQITNSNIAKIPGSYSGSASQQLSLQQADNQYEISKAHLIRFWSLLTRRSVDVDNVQHHILLTSQNARLAQEQYNTLLIVDSENPNTVRQYSILMIDLNGEDRLGIDMF</sequence>
<keyword evidence="1" id="KW-0812">Transmembrane</keyword>
<feature type="transmembrane region" description="Helical" evidence="1">
    <location>
        <begin position="47"/>
        <end position="69"/>
    </location>
</feature>